<dbReference type="PANTHER" id="PTHR30329:SF21">
    <property type="entry name" value="LIPOPROTEIN YIAD-RELATED"/>
    <property type="match status" value="1"/>
</dbReference>
<dbReference type="EMBL" id="QRHA01000013">
    <property type="protein sequence ID" value="RDV24213.1"/>
    <property type="molecule type" value="Genomic_DNA"/>
</dbReference>
<dbReference type="InterPro" id="IPR006665">
    <property type="entry name" value="OmpA-like"/>
</dbReference>
<feature type="signal peptide" evidence="6">
    <location>
        <begin position="1"/>
        <end position="24"/>
    </location>
</feature>
<dbReference type="PRINTS" id="PR01021">
    <property type="entry name" value="OMPADOMAIN"/>
</dbReference>
<dbReference type="RefSeq" id="WP_115594318.1">
    <property type="nucleotide sequence ID" value="NZ_QRHA01000013.1"/>
</dbReference>
<keyword evidence="5" id="KW-0812">Transmembrane</keyword>
<evidence type="ECO:0000259" key="7">
    <source>
        <dbReference type="PROSITE" id="PS51123"/>
    </source>
</evidence>
<evidence type="ECO:0000256" key="5">
    <source>
        <dbReference type="SAM" id="Phobius"/>
    </source>
</evidence>
<dbReference type="AlphaFoldDB" id="A0A3D8M3B0"/>
<sequence length="239" mass="25576">MKSIRRTAIVVIAGSGLLALPVSAAKAESEKVKHATAVGLGTGAVVGTLVAGPAGAIVAGLIGAMIGKDTAQETELESSRFALNAAQKDLLTMRESLLAMQQEVRLQTTRVSLDQVTSEQVMSVQSSLQFTTGSYTIEPAYHEQLELVAKALRTHPQLRLQLTGHADSRGDEKFNQALSMQRALSVKGYLTDLGVNAEQILTVAVGEKGSRSENTEQLFFDRKVVLQLSEDEQVLTASR</sequence>
<evidence type="ECO:0000256" key="2">
    <source>
        <dbReference type="ARBA" id="ARBA00023136"/>
    </source>
</evidence>
<feature type="chain" id="PRO_5017563970" description="OmpA-like domain-containing protein" evidence="6">
    <location>
        <begin position="25"/>
        <end position="239"/>
    </location>
</feature>
<dbReference type="CDD" id="cd07185">
    <property type="entry name" value="OmpA_C-like"/>
    <property type="match status" value="1"/>
</dbReference>
<protein>
    <recommendedName>
        <fullName evidence="7">OmpA-like domain-containing protein</fullName>
    </recommendedName>
</protein>
<dbReference type="NCBIfam" id="TIGR03789">
    <property type="entry name" value="pdsO"/>
    <property type="match status" value="1"/>
</dbReference>
<dbReference type="SUPFAM" id="SSF103088">
    <property type="entry name" value="OmpA-like"/>
    <property type="match status" value="1"/>
</dbReference>
<proteinExistence type="predicted"/>
<comment type="caution">
    <text evidence="8">The sequence shown here is derived from an EMBL/GenBank/DDBJ whole genome shotgun (WGS) entry which is preliminary data.</text>
</comment>
<dbReference type="PANTHER" id="PTHR30329">
    <property type="entry name" value="STATOR ELEMENT OF FLAGELLAR MOTOR COMPLEX"/>
    <property type="match status" value="1"/>
</dbReference>
<gene>
    <name evidence="8" type="ORF">DXV75_15415</name>
</gene>
<evidence type="ECO:0000256" key="4">
    <source>
        <dbReference type="PROSITE-ProRule" id="PRU00473"/>
    </source>
</evidence>
<keyword evidence="5" id="KW-1133">Transmembrane helix</keyword>
<dbReference type="InterPro" id="IPR006664">
    <property type="entry name" value="OMP_bac"/>
</dbReference>
<dbReference type="PROSITE" id="PS51123">
    <property type="entry name" value="OMPA_2"/>
    <property type="match status" value="1"/>
</dbReference>
<comment type="subcellular location">
    <subcellularLocation>
        <location evidence="1">Cell outer membrane</location>
    </subcellularLocation>
</comment>
<feature type="transmembrane region" description="Helical" evidence="5">
    <location>
        <begin position="40"/>
        <end position="66"/>
    </location>
</feature>
<keyword evidence="6" id="KW-0732">Signal</keyword>
<keyword evidence="9" id="KW-1185">Reference proteome</keyword>
<evidence type="ECO:0000256" key="6">
    <source>
        <dbReference type="SAM" id="SignalP"/>
    </source>
</evidence>
<dbReference type="InterPro" id="IPR022511">
    <property type="entry name" value="PdsO"/>
</dbReference>
<dbReference type="Pfam" id="PF00691">
    <property type="entry name" value="OmpA"/>
    <property type="match status" value="1"/>
</dbReference>
<keyword evidence="2 4" id="KW-0472">Membrane</keyword>
<dbReference type="Gene3D" id="3.30.1330.60">
    <property type="entry name" value="OmpA-like domain"/>
    <property type="match status" value="1"/>
</dbReference>
<dbReference type="Proteomes" id="UP000256561">
    <property type="component" value="Unassembled WGS sequence"/>
</dbReference>
<name>A0A3D8M3B0_9ALTE</name>
<organism evidence="8 9">
    <name type="scientific">Alteromonas aestuariivivens</name>
    <dbReference type="NCBI Taxonomy" id="1938339"/>
    <lineage>
        <taxon>Bacteria</taxon>
        <taxon>Pseudomonadati</taxon>
        <taxon>Pseudomonadota</taxon>
        <taxon>Gammaproteobacteria</taxon>
        <taxon>Alteromonadales</taxon>
        <taxon>Alteromonadaceae</taxon>
        <taxon>Alteromonas/Salinimonas group</taxon>
        <taxon>Alteromonas</taxon>
    </lineage>
</organism>
<dbReference type="InterPro" id="IPR050330">
    <property type="entry name" value="Bact_OuterMem_StrucFunc"/>
</dbReference>
<evidence type="ECO:0000256" key="1">
    <source>
        <dbReference type="ARBA" id="ARBA00004442"/>
    </source>
</evidence>
<accession>A0A3D8M3B0</accession>
<dbReference type="InterPro" id="IPR036737">
    <property type="entry name" value="OmpA-like_sf"/>
</dbReference>
<evidence type="ECO:0000313" key="9">
    <source>
        <dbReference type="Proteomes" id="UP000256561"/>
    </source>
</evidence>
<reference evidence="9" key="1">
    <citation type="submission" date="2018-08" db="EMBL/GenBank/DDBJ databases">
        <authorList>
            <person name="Zhang J."/>
            <person name="Du Z.-J."/>
        </authorList>
    </citation>
    <scope>NUCLEOTIDE SEQUENCE [LARGE SCALE GENOMIC DNA]</scope>
    <source>
        <strain evidence="9">KCTC 52655</strain>
    </source>
</reference>
<evidence type="ECO:0000313" key="8">
    <source>
        <dbReference type="EMBL" id="RDV24213.1"/>
    </source>
</evidence>
<feature type="domain" description="OmpA-like" evidence="7">
    <location>
        <begin position="117"/>
        <end position="232"/>
    </location>
</feature>
<evidence type="ECO:0000256" key="3">
    <source>
        <dbReference type="ARBA" id="ARBA00023237"/>
    </source>
</evidence>
<dbReference type="OrthoDB" id="7061829at2"/>
<dbReference type="GO" id="GO:0009279">
    <property type="term" value="C:cell outer membrane"/>
    <property type="evidence" value="ECO:0007669"/>
    <property type="project" value="UniProtKB-SubCell"/>
</dbReference>
<keyword evidence="3" id="KW-0998">Cell outer membrane</keyword>